<reference evidence="1" key="1">
    <citation type="submission" date="2023-02" db="EMBL/GenBank/DDBJ databases">
        <title>Colletotrichum kahawae CIFC_Que2 genome sequencing and assembly.</title>
        <authorList>
            <person name="Baroncelli R."/>
        </authorList>
    </citation>
    <scope>NUCLEOTIDE SEQUENCE</scope>
    <source>
        <strain evidence="1">CIFC_Que2</strain>
    </source>
</reference>
<dbReference type="EMBL" id="VYYT01000112">
    <property type="protein sequence ID" value="KAK2769169.1"/>
    <property type="molecule type" value="Genomic_DNA"/>
</dbReference>
<proteinExistence type="predicted"/>
<dbReference type="AlphaFoldDB" id="A0AAD9YKI3"/>
<accession>A0AAD9YKI3</accession>
<keyword evidence="2" id="KW-1185">Reference proteome</keyword>
<evidence type="ECO:0000313" key="1">
    <source>
        <dbReference type="EMBL" id="KAK2769169.1"/>
    </source>
</evidence>
<protein>
    <submittedName>
        <fullName evidence="1">Uncharacterized protein</fullName>
    </submittedName>
</protein>
<comment type="caution">
    <text evidence="1">The sequence shown here is derived from an EMBL/GenBank/DDBJ whole genome shotgun (WGS) entry which is preliminary data.</text>
</comment>
<evidence type="ECO:0000313" key="2">
    <source>
        <dbReference type="Proteomes" id="UP001281614"/>
    </source>
</evidence>
<name>A0AAD9YKI3_COLKA</name>
<sequence length="91" mass="10416">MRKPRGGLKRADCATNEWTRLIVSSVSSALFLFASRLRLHVRWRLPQYFCFIYATVPGENFQFSPSPLLFQRNATEKKAVNPDGGSDKNRP</sequence>
<dbReference type="Proteomes" id="UP001281614">
    <property type="component" value="Unassembled WGS sequence"/>
</dbReference>
<gene>
    <name evidence="1" type="ORF">CKAH01_00776</name>
</gene>
<organism evidence="1 2">
    <name type="scientific">Colletotrichum kahawae</name>
    <name type="common">Coffee berry disease fungus</name>
    <dbReference type="NCBI Taxonomy" id="34407"/>
    <lineage>
        <taxon>Eukaryota</taxon>
        <taxon>Fungi</taxon>
        <taxon>Dikarya</taxon>
        <taxon>Ascomycota</taxon>
        <taxon>Pezizomycotina</taxon>
        <taxon>Sordariomycetes</taxon>
        <taxon>Hypocreomycetidae</taxon>
        <taxon>Glomerellales</taxon>
        <taxon>Glomerellaceae</taxon>
        <taxon>Colletotrichum</taxon>
        <taxon>Colletotrichum gloeosporioides species complex</taxon>
    </lineage>
</organism>